<dbReference type="SUPFAM" id="SSF142019">
    <property type="entry name" value="Nqo1 FMN-binding domain-like"/>
    <property type="match status" value="1"/>
</dbReference>
<feature type="region of interest" description="Disordered" evidence="9">
    <location>
        <begin position="8"/>
        <end position="32"/>
    </location>
</feature>
<dbReference type="InterPro" id="IPR011538">
    <property type="entry name" value="Nuo51_FMN-bd"/>
</dbReference>
<comment type="caution">
    <text evidence="11">The sequence shown here is derived from an EMBL/GenBank/DDBJ whole genome shotgun (WGS) entry which is preliminary data.</text>
</comment>
<dbReference type="EMBL" id="DMUP01000162">
    <property type="protein sequence ID" value="HAR56510.1"/>
    <property type="molecule type" value="Genomic_DNA"/>
</dbReference>
<dbReference type="Gene3D" id="3.30.70.20">
    <property type="match status" value="1"/>
</dbReference>
<dbReference type="GO" id="GO:0022900">
    <property type="term" value="P:electron transport chain"/>
    <property type="evidence" value="ECO:0007669"/>
    <property type="project" value="UniProtKB-UniRule"/>
</dbReference>
<feature type="compositionally biased region" description="Low complexity" evidence="9">
    <location>
        <begin position="487"/>
        <end position="499"/>
    </location>
</feature>
<comment type="similarity">
    <text evidence="8">Belongs to the 4Fe4S bacterial-type ferredoxin family. RnfC subfamily.</text>
</comment>
<dbReference type="GO" id="GO:0005886">
    <property type="term" value="C:plasma membrane"/>
    <property type="evidence" value="ECO:0007669"/>
    <property type="project" value="UniProtKB-SubCell"/>
</dbReference>
<dbReference type="STRING" id="314276.OS145_10361"/>
<dbReference type="NCBIfam" id="NF003454">
    <property type="entry name" value="PRK05035.1"/>
    <property type="match status" value="1"/>
</dbReference>
<feature type="domain" description="4Fe-4S ferredoxin-type" evidence="10">
    <location>
        <begin position="368"/>
        <end position="396"/>
    </location>
</feature>
<dbReference type="InterPro" id="IPR026902">
    <property type="entry name" value="RnfC_N"/>
</dbReference>
<dbReference type="InterPro" id="IPR010208">
    <property type="entry name" value="Ion_transpt_RnfC/RsxC"/>
</dbReference>
<keyword evidence="2 8" id="KW-0004">4Fe-4S</keyword>
<comment type="cofactor">
    <cofactor evidence="8">
        <name>[4Fe-4S] cluster</name>
        <dbReference type="ChEBI" id="CHEBI:49883"/>
    </cofactor>
    <text evidence="8">Binds 2 [4Fe-4S] clusters per subunit.</text>
</comment>
<protein>
    <recommendedName>
        <fullName evidence="8">Ion-translocating oxidoreductase complex subunit C</fullName>
        <ecNumber evidence="8">7.-.-.-</ecNumber>
    </recommendedName>
    <alternativeName>
        <fullName evidence="8">Rnf electron transport complex subunit C</fullName>
    </alternativeName>
</protein>
<dbReference type="PROSITE" id="PS00198">
    <property type="entry name" value="4FE4S_FER_1"/>
    <property type="match status" value="1"/>
</dbReference>
<dbReference type="FunFam" id="3.30.70.20:FF:000044">
    <property type="entry name" value="Ion-translocating oxidoreductase complex subunit C"/>
    <property type="match status" value="1"/>
</dbReference>
<keyword evidence="6 8" id="KW-0408">Iron</keyword>
<feature type="compositionally biased region" description="Low complexity" evidence="9">
    <location>
        <begin position="586"/>
        <end position="596"/>
    </location>
</feature>
<feature type="compositionally biased region" description="Basic and acidic residues" evidence="9">
    <location>
        <begin position="604"/>
        <end position="624"/>
    </location>
</feature>
<dbReference type="GO" id="GO:0009055">
    <property type="term" value="F:electron transfer activity"/>
    <property type="evidence" value="ECO:0007669"/>
    <property type="project" value="InterPro"/>
</dbReference>
<feature type="binding site" evidence="8">
    <location>
        <position position="422"/>
    </location>
    <ligand>
        <name>[4Fe-4S] cluster</name>
        <dbReference type="ChEBI" id="CHEBI:49883"/>
        <label>2</label>
    </ligand>
</feature>
<keyword evidence="8" id="KW-0472">Membrane</keyword>
<evidence type="ECO:0000256" key="3">
    <source>
        <dbReference type="ARBA" id="ARBA00022723"/>
    </source>
</evidence>
<dbReference type="Gene3D" id="3.40.50.11540">
    <property type="entry name" value="NADH-ubiquinone oxidoreductase 51kDa subunit"/>
    <property type="match status" value="1"/>
</dbReference>
<dbReference type="InterPro" id="IPR037225">
    <property type="entry name" value="Nuo51_FMN-bd_sf"/>
</dbReference>
<dbReference type="PROSITE" id="PS51379">
    <property type="entry name" value="4FE4S_FER_2"/>
    <property type="match status" value="2"/>
</dbReference>
<dbReference type="InterPro" id="IPR019554">
    <property type="entry name" value="Soluble_ligand-bd"/>
</dbReference>
<feature type="binding site" evidence="8">
    <location>
        <position position="383"/>
    </location>
    <ligand>
        <name>[4Fe-4S] cluster</name>
        <dbReference type="ChEBI" id="CHEBI:49883"/>
        <label>1</label>
    </ligand>
</feature>
<dbReference type="RefSeq" id="WP_272977330.1">
    <property type="nucleotide sequence ID" value="NZ_DBGH01000006.1"/>
</dbReference>
<sequence length="624" mass="68270">MQDIKQFVESGQIARFPGGIHPPERKQPASEQALRRVPYADELILPLRQHIGLSGQCTVRVGERVLKGQALTDAALHQGLPLHAPTSGTVKAIEQRPMSHASGLPEQAIVITPDGEDKWRERQPLPDYQQRDKAELLDIIQAAGVAGLGGAGFPTSQKLAQQKPVSYLIINGVECEPYICADDRLMREHARDIVLGMRILAYITGTDKTLLAIEDNKPEAIDSMRAAIAEYDDIELRIVPTKYPSGGEKQLIQLLTGHEVPSKQLPIEMGIIMQNVGTAFAVKEAVIDDKPLIERVVTLTGECIEQPGNVWSPLGTPVDALLEYAGFKPEQQQRVIMGGPMMGFTLPITAVPVIKTTNCILVPSTRELPPPGDEMACIRCGACAEVCPATLQPQQLQWLAKAKDYPALEENNLFDCIECGACAFVCPSEIPLVHYYRQAKSQMRNQAREQAKAELAKKRFEARQARLEREKEERLERHRKAAEARKQMQQQQAQEASEQPSDNDGKSSAVAAAIARAKAKKAAQEDGSSTPAQPTDAESKQKSKKSAAVAAAIERAKAKKAAQQTARESDVEAESPATEQQRPAQDKSAAVAAAIARAKKKKQAREQQTSDDRASQSPDQEDKQ</sequence>
<dbReference type="GO" id="GO:0046872">
    <property type="term" value="F:metal ion binding"/>
    <property type="evidence" value="ECO:0007669"/>
    <property type="project" value="UniProtKB-KW"/>
</dbReference>
<dbReference type="InterPro" id="IPR017896">
    <property type="entry name" value="4Fe4S_Fe-S-bd"/>
</dbReference>
<keyword evidence="8" id="KW-1278">Translocase</keyword>
<dbReference type="EC" id="7.-.-.-" evidence="8"/>
<dbReference type="AlphaFoldDB" id="A0A348WPP8"/>
<feature type="binding site" evidence="8">
    <location>
        <position position="387"/>
    </location>
    <ligand>
        <name>[4Fe-4S] cluster</name>
        <dbReference type="ChEBI" id="CHEBI:49883"/>
        <label>2</label>
    </ligand>
</feature>
<dbReference type="PANTHER" id="PTHR43034">
    <property type="entry name" value="ION-TRANSLOCATING OXIDOREDUCTASE COMPLEX SUBUNIT C"/>
    <property type="match status" value="1"/>
</dbReference>
<feature type="compositionally biased region" description="Basic and acidic residues" evidence="9">
    <location>
        <begin position="466"/>
        <end position="486"/>
    </location>
</feature>
<evidence type="ECO:0000256" key="2">
    <source>
        <dbReference type="ARBA" id="ARBA00022485"/>
    </source>
</evidence>
<proteinExistence type="inferred from homology"/>
<keyword evidence="1 8" id="KW-0813">Transport</keyword>
<dbReference type="PANTHER" id="PTHR43034:SF2">
    <property type="entry name" value="ION-TRANSLOCATING OXIDOREDUCTASE COMPLEX SUBUNIT C"/>
    <property type="match status" value="1"/>
</dbReference>
<evidence type="ECO:0000259" key="10">
    <source>
        <dbReference type="PROSITE" id="PS51379"/>
    </source>
</evidence>
<evidence type="ECO:0000256" key="9">
    <source>
        <dbReference type="SAM" id="MobiDB-lite"/>
    </source>
</evidence>
<dbReference type="Pfam" id="PF10531">
    <property type="entry name" value="SLBB"/>
    <property type="match status" value="1"/>
</dbReference>
<evidence type="ECO:0000256" key="5">
    <source>
        <dbReference type="ARBA" id="ARBA00022982"/>
    </source>
</evidence>
<keyword evidence="5 8" id="KW-0249">Electron transport</keyword>
<evidence type="ECO:0000313" key="12">
    <source>
        <dbReference type="Proteomes" id="UP000262878"/>
    </source>
</evidence>
<dbReference type="InterPro" id="IPR017900">
    <property type="entry name" value="4Fe4S_Fe_S_CS"/>
</dbReference>
<evidence type="ECO:0000256" key="4">
    <source>
        <dbReference type="ARBA" id="ARBA00022737"/>
    </source>
</evidence>
<feature type="binding site" evidence="8">
    <location>
        <position position="416"/>
    </location>
    <ligand>
        <name>[4Fe-4S] cluster</name>
        <dbReference type="ChEBI" id="CHEBI:49883"/>
        <label>2</label>
    </ligand>
</feature>
<evidence type="ECO:0000256" key="7">
    <source>
        <dbReference type="ARBA" id="ARBA00023014"/>
    </source>
</evidence>
<dbReference type="SUPFAM" id="SSF46548">
    <property type="entry name" value="alpha-helical ferredoxin"/>
    <property type="match status" value="1"/>
</dbReference>
<feature type="region of interest" description="Disordered" evidence="9">
    <location>
        <begin position="466"/>
        <end position="624"/>
    </location>
</feature>
<accession>A0A348WPP8</accession>
<feature type="binding site" evidence="8">
    <location>
        <position position="380"/>
    </location>
    <ligand>
        <name>[4Fe-4S] cluster</name>
        <dbReference type="ChEBI" id="CHEBI:49883"/>
        <label>1</label>
    </ligand>
</feature>
<gene>
    <name evidence="8" type="primary">rnfC</name>
    <name evidence="11" type="ORF">DCR58_06965</name>
</gene>
<feature type="binding site" evidence="8">
    <location>
        <position position="377"/>
    </location>
    <ligand>
        <name>[4Fe-4S] cluster</name>
        <dbReference type="ChEBI" id="CHEBI:49883"/>
        <label>1</label>
    </ligand>
</feature>
<feature type="domain" description="4Fe-4S ferredoxin-type" evidence="10">
    <location>
        <begin position="404"/>
        <end position="436"/>
    </location>
</feature>
<evidence type="ECO:0000256" key="6">
    <source>
        <dbReference type="ARBA" id="ARBA00023004"/>
    </source>
</evidence>
<evidence type="ECO:0000313" key="11">
    <source>
        <dbReference type="EMBL" id="HAR56510.1"/>
    </source>
</evidence>
<evidence type="ECO:0000256" key="1">
    <source>
        <dbReference type="ARBA" id="ARBA00022448"/>
    </source>
</evidence>
<comment type="function">
    <text evidence="8">Part of a membrane-bound complex that couples electron transfer with translocation of ions across the membrane.</text>
</comment>
<reference evidence="11 12" key="1">
    <citation type="journal article" date="2018" name="Nat. Biotechnol.">
        <title>A standardized bacterial taxonomy based on genome phylogeny substantially revises the tree of life.</title>
        <authorList>
            <person name="Parks D.H."/>
            <person name="Chuvochina M."/>
            <person name="Waite D.W."/>
            <person name="Rinke C."/>
            <person name="Skarshewski A."/>
            <person name="Chaumeil P.A."/>
            <person name="Hugenholtz P."/>
        </authorList>
    </citation>
    <scope>NUCLEOTIDE SEQUENCE [LARGE SCALE GENOMIC DNA]</scope>
    <source>
        <strain evidence="11">UBA9360</strain>
    </source>
</reference>
<comment type="subcellular location">
    <subcellularLocation>
        <location evidence="8">Cell inner membrane</location>
        <topology evidence="8">Peripheral membrane protein</topology>
    </subcellularLocation>
</comment>
<keyword evidence="4 8" id="KW-0677">Repeat</keyword>
<feature type="binding site" evidence="8">
    <location>
        <position position="426"/>
    </location>
    <ligand>
        <name>[4Fe-4S] cluster</name>
        <dbReference type="ChEBI" id="CHEBI:49883"/>
        <label>1</label>
    </ligand>
</feature>
<dbReference type="Pfam" id="PF13375">
    <property type="entry name" value="RnfC_N"/>
    <property type="match status" value="1"/>
</dbReference>
<dbReference type="Pfam" id="PF12838">
    <property type="entry name" value="Fer4_7"/>
    <property type="match status" value="1"/>
</dbReference>
<keyword evidence="8" id="KW-0997">Cell inner membrane</keyword>
<keyword evidence="3 8" id="KW-0479">Metal-binding</keyword>
<comment type="subunit">
    <text evidence="8">The complex is composed of six subunits: RnfA, RnfB, RnfC, RnfD, RnfE and RnfG.</text>
</comment>
<dbReference type="GO" id="GO:0051539">
    <property type="term" value="F:4 iron, 4 sulfur cluster binding"/>
    <property type="evidence" value="ECO:0007669"/>
    <property type="project" value="UniProtKB-KW"/>
</dbReference>
<dbReference type="Pfam" id="PF01512">
    <property type="entry name" value="Complex1_51K"/>
    <property type="match status" value="1"/>
</dbReference>
<keyword evidence="7 8" id="KW-0411">Iron-sulfur</keyword>
<name>A0A348WPP8_9GAMM</name>
<evidence type="ECO:0000256" key="8">
    <source>
        <dbReference type="HAMAP-Rule" id="MF_00461"/>
    </source>
</evidence>
<feature type="binding site" evidence="8">
    <location>
        <position position="419"/>
    </location>
    <ligand>
        <name>[4Fe-4S] cluster</name>
        <dbReference type="ChEBI" id="CHEBI:49883"/>
        <label>2</label>
    </ligand>
</feature>
<dbReference type="Proteomes" id="UP000262878">
    <property type="component" value="Unassembled WGS sequence"/>
</dbReference>
<organism evidence="11 12">
    <name type="scientific">Idiomarina baltica</name>
    <dbReference type="NCBI Taxonomy" id="190892"/>
    <lineage>
        <taxon>Bacteria</taxon>
        <taxon>Pseudomonadati</taxon>
        <taxon>Pseudomonadota</taxon>
        <taxon>Gammaproteobacteria</taxon>
        <taxon>Alteromonadales</taxon>
        <taxon>Idiomarinaceae</taxon>
        <taxon>Idiomarina</taxon>
    </lineage>
</organism>
<dbReference type="HAMAP" id="MF_00461">
    <property type="entry name" value="RsxC_RnfC"/>
    <property type="match status" value="1"/>
</dbReference>
<dbReference type="NCBIfam" id="TIGR01945">
    <property type="entry name" value="rnfC"/>
    <property type="match status" value="1"/>
</dbReference>
<keyword evidence="8" id="KW-1003">Cell membrane</keyword>